<proteinExistence type="predicted"/>
<gene>
    <name evidence="2" type="ordered locus">Cycma_2143</name>
</gene>
<dbReference type="RefSeq" id="WP_014020181.1">
    <property type="nucleotide sequence ID" value="NC_015914.1"/>
</dbReference>
<dbReference type="STRING" id="880070.Cycma_2143"/>
<dbReference type="Proteomes" id="UP000001635">
    <property type="component" value="Chromosome"/>
</dbReference>
<feature type="compositionally biased region" description="Polar residues" evidence="1">
    <location>
        <begin position="350"/>
        <end position="360"/>
    </location>
</feature>
<evidence type="ECO:0000313" key="3">
    <source>
        <dbReference type="Proteomes" id="UP000001635"/>
    </source>
</evidence>
<evidence type="ECO:0000313" key="2">
    <source>
        <dbReference type="EMBL" id="AEL25888.1"/>
    </source>
</evidence>
<feature type="region of interest" description="Disordered" evidence="1">
    <location>
        <begin position="343"/>
        <end position="362"/>
    </location>
</feature>
<protein>
    <submittedName>
        <fullName evidence="2">Uncharacterized protein</fullName>
    </submittedName>
</protein>
<evidence type="ECO:0000256" key="1">
    <source>
        <dbReference type="SAM" id="MobiDB-lite"/>
    </source>
</evidence>
<organism evidence="2 3">
    <name type="scientific">Cyclobacterium marinum (strain ATCC 25205 / DSM 745 / LMG 13164 / NCIMB 1802)</name>
    <name type="common">Flectobacillus marinus</name>
    <dbReference type="NCBI Taxonomy" id="880070"/>
    <lineage>
        <taxon>Bacteria</taxon>
        <taxon>Pseudomonadati</taxon>
        <taxon>Bacteroidota</taxon>
        <taxon>Cytophagia</taxon>
        <taxon>Cytophagales</taxon>
        <taxon>Cyclobacteriaceae</taxon>
        <taxon>Cyclobacterium</taxon>
    </lineage>
</organism>
<dbReference type="Pfam" id="PF06037">
    <property type="entry name" value="DUF922"/>
    <property type="match status" value="1"/>
</dbReference>
<dbReference type="HOGENOM" id="CLU_782422_0_0_10"/>
<name>G0J2J7_CYCMS</name>
<dbReference type="OrthoDB" id="5431540at2"/>
<dbReference type="InterPro" id="IPR010321">
    <property type="entry name" value="DUF922"/>
</dbReference>
<dbReference type="eggNOG" id="ENOG502ZVYQ">
    <property type="taxonomic scope" value="Bacteria"/>
</dbReference>
<reference evidence="3" key="1">
    <citation type="submission" date="2011-07" db="EMBL/GenBank/DDBJ databases">
        <title>The complete genome of Cyclobacterium marinum DSM 745.</title>
        <authorList>
            <person name="Lucas S."/>
            <person name="Han J."/>
            <person name="Lapidus A."/>
            <person name="Bruce D."/>
            <person name="Goodwin L."/>
            <person name="Pitluck S."/>
            <person name="Peters L."/>
            <person name="Kyrpides N."/>
            <person name="Mavromatis K."/>
            <person name="Ivanova N."/>
            <person name="Ovchinnikova G."/>
            <person name="Chertkov O."/>
            <person name="Detter J.C."/>
            <person name="Tapia R."/>
            <person name="Han C."/>
            <person name="Land M."/>
            <person name="Hauser L."/>
            <person name="Markowitz V."/>
            <person name="Cheng J.-F."/>
            <person name="Hugenholtz P."/>
            <person name="Woyke T."/>
            <person name="Wu D."/>
            <person name="Tindall B."/>
            <person name="Schuetze A."/>
            <person name="Brambilla E."/>
            <person name="Klenk H.-P."/>
            <person name="Eisen J.A."/>
        </authorList>
    </citation>
    <scope>NUCLEOTIDE SEQUENCE [LARGE SCALE GENOMIC DNA]</scope>
    <source>
        <strain evidence="3">ATCC 25205 / DSM 745 / LMG 13164 / NCIMB 1802</strain>
    </source>
</reference>
<accession>G0J2J7</accession>
<keyword evidence="3" id="KW-1185">Reference proteome</keyword>
<dbReference type="EMBL" id="CP002955">
    <property type="protein sequence ID" value="AEL25888.1"/>
    <property type="molecule type" value="Genomic_DNA"/>
</dbReference>
<sequence length="375" mass="43296">MKLKRPYIRIVFCRLKLAILLLVMLLFIKEGYAQKVNLEPIPLRVASQVFSPEEYYIARVIDERKDLNPTAFVVVDLMRGNNLETVNLKGGTIHALEQYILEAYPGNRDLLPVVIRVKDCKIIEKLKDSQTGAVEGDIHLDFTFAIDRDEQLVDLLDFQGGISYQRGFRQVNLLEAFLRRSVNLSMKYFNDWIEKDAANNQKLAKTVRLEISDYKGSNDKDTVFYSPNRPLTWEDFKGRPRFNNYAASIFASIGYASNSKVENGEIVVDLVLKTYMLKSSSWVRIGNDSYGLNHEQRHFDIAKIITERLKNTLQALSLAPHNYERKVSFHYLEAFREMNQMQEEYDRETSNGTNGSAQQRWNDKIDSALEELGVD</sequence>
<dbReference type="AlphaFoldDB" id="G0J2J7"/>
<dbReference type="KEGG" id="cmr:Cycma_2143"/>